<organism evidence="1">
    <name type="scientific">Streptomyces sp. NBC_00119</name>
    <dbReference type="NCBI Taxonomy" id="2975659"/>
    <lineage>
        <taxon>Bacteria</taxon>
        <taxon>Bacillati</taxon>
        <taxon>Actinomycetota</taxon>
        <taxon>Actinomycetes</taxon>
        <taxon>Kitasatosporales</taxon>
        <taxon>Streptomycetaceae</taxon>
        <taxon>Streptomyces</taxon>
    </lineage>
</organism>
<accession>A0AAU1U3R5</accession>
<dbReference type="AlphaFoldDB" id="A0AAU1U3R5"/>
<gene>
    <name evidence="1" type="ORF">OHU69_09365</name>
</gene>
<protein>
    <submittedName>
        <fullName evidence="1">DUF6281 family protein</fullName>
    </submittedName>
</protein>
<name>A0AAU1U3R5_9ACTN</name>
<dbReference type="EMBL" id="CP108195">
    <property type="protein sequence ID" value="WTS11262.1"/>
    <property type="molecule type" value="Genomic_DNA"/>
</dbReference>
<evidence type="ECO:0000313" key="1">
    <source>
        <dbReference type="EMBL" id="WTS11262.1"/>
    </source>
</evidence>
<dbReference type="Pfam" id="PF19797">
    <property type="entry name" value="DUF6281"/>
    <property type="match status" value="1"/>
</dbReference>
<proteinExistence type="predicted"/>
<sequence>MDPGSVAKIVVLAAAGVMSVACSSSSDGETDASCEYRVEHKEHTYSDVANAHFKIGKKLGEATFPPCSDSSNDGGGQASPDSTVAYEIVGVSPKVAIAVDDAPDDVLFVEVGTDNDLPPEIKKLLKKS</sequence>
<dbReference type="InterPro" id="IPR046248">
    <property type="entry name" value="DUF6281"/>
</dbReference>
<reference evidence="1" key="1">
    <citation type="submission" date="2022-10" db="EMBL/GenBank/DDBJ databases">
        <title>The complete genomes of actinobacterial strains from the NBC collection.</title>
        <authorList>
            <person name="Joergensen T.S."/>
            <person name="Alvarez Arevalo M."/>
            <person name="Sterndorff E.B."/>
            <person name="Faurdal D."/>
            <person name="Vuksanovic O."/>
            <person name="Mourched A.-S."/>
            <person name="Charusanti P."/>
            <person name="Shaw S."/>
            <person name="Blin K."/>
            <person name="Weber T."/>
        </authorList>
    </citation>
    <scope>NUCLEOTIDE SEQUENCE</scope>
    <source>
        <strain evidence="1">NBC_00119</strain>
    </source>
</reference>